<name>A0A382ND85_9ZZZZ</name>
<dbReference type="AlphaFoldDB" id="A0A382ND85"/>
<organism evidence="1">
    <name type="scientific">marine metagenome</name>
    <dbReference type="NCBI Taxonomy" id="408172"/>
    <lineage>
        <taxon>unclassified sequences</taxon>
        <taxon>metagenomes</taxon>
        <taxon>ecological metagenomes</taxon>
    </lineage>
</organism>
<accession>A0A382ND85</accession>
<sequence>MASSGGLTDLILRCLVFGAVPSVCFTRMRGFYLEVSDSEELVGVITGDEGVCIRVYS</sequence>
<reference evidence="1" key="1">
    <citation type="submission" date="2018-05" db="EMBL/GenBank/DDBJ databases">
        <authorList>
            <person name="Lanie J.A."/>
            <person name="Ng W.-L."/>
            <person name="Kazmierczak K.M."/>
            <person name="Andrzejewski T.M."/>
            <person name="Davidsen T.M."/>
            <person name="Wayne K.J."/>
            <person name="Tettelin H."/>
            <person name="Glass J.I."/>
            <person name="Rusch D."/>
            <person name="Podicherti R."/>
            <person name="Tsui H.-C.T."/>
            <person name="Winkler M.E."/>
        </authorList>
    </citation>
    <scope>NUCLEOTIDE SEQUENCE</scope>
</reference>
<protein>
    <submittedName>
        <fullName evidence="1">Uncharacterized protein</fullName>
    </submittedName>
</protein>
<proteinExistence type="predicted"/>
<gene>
    <name evidence="1" type="ORF">METZ01_LOCUS311870</name>
</gene>
<evidence type="ECO:0000313" key="1">
    <source>
        <dbReference type="EMBL" id="SVC59016.1"/>
    </source>
</evidence>
<dbReference type="EMBL" id="UINC01099612">
    <property type="protein sequence ID" value="SVC59016.1"/>
    <property type="molecule type" value="Genomic_DNA"/>
</dbReference>